<dbReference type="Gene3D" id="3.40.720.10">
    <property type="entry name" value="Alkaline Phosphatase, subunit A"/>
    <property type="match status" value="1"/>
</dbReference>
<dbReference type="Proteomes" id="UP000305675">
    <property type="component" value="Unassembled WGS sequence"/>
</dbReference>
<evidence type="ECO:0000313" key="3">
    <source>
        <dbReference type="Proteomes" id="UP000305675"/>
    </source>
</evidence>
<reference evidence="2 3" key="1">
    <citation type="submission" date="2019-04" db="EMBL/GenBank/DDBJ databases">
        <authorList>
            <person name="Hwang J.C."/>
        </authorList>
    </citation>
    <scope>NUCLEOTIDE SEQUENCE [LARGE SCALE GENOMIC DNA]</scope>
    <source>
        <strain evidence="2 3">IMCC35002</strain>
    </source>
</reference>
<gene>
    <name evidence="2" type="ORF">FCL42_05710</name>
</gene>
<dbReference type="InterPro" id="IPR006124">
    <property type="entry name" value="Metalloenzyme"/>
</dbReference>
<dbReference type="PANTHER" id="PTHR10151">
    <property type="entry name" value="ECTONUCLEOTIDE PYROPHOSPHATASE/PHOSPHODIESTERASE"/>
    <property type="match status" value="1"/>
</dbReference>
<name>A0A4V5NWF5_9GAMM</name>
<dbReference type="GO" id="GO:0046872">
    <property type="term" value="F:metal ion binding"/>
    <property type="evidence" value="ECO:0007669"/>
    <property type="project" value="InterPro"/>
</dbReference>
<accession>A0A4V5NWF5</accession>
<dbReference type="EMBL" id="SWCJ01000003">
    <property type="protein sequence ID" value="TKB56864.1"/>
    <property type="molecule type" value="Genomic_DNA"/>
</dbReference>
<dbReference type="PANTHER" id="PTHR10151:SF120">
    <property type="entry name" value="BIS(5'-ADENOSYL)-TRIPHOSPHATASE"/>
    <property type="match status" value="1"/>
</dbReference>
<feature type="domain" description="Metalloenzyme" evidence="1">
    <location>
        <begin position="129"/>
        <end position="215"/>
    </location>
</feature>
<comment type="caution">
    <text evidence="2">The sequence shown here is derived from an EMBL/GenBank/DDBJ whole genome shotgun (WGS) entry which is preliminary data.</text>
</comment>
<dbReference type="OrthoDB" id="1956004at2"/>
<dbReference type="SUPFAM" id="SSF53649">
    <property type="entry name" value="Alkaline phosphatase-like"/>
    <property type="match status" value="1"/>
</dbReference>
<dbReference type="InterPro" id="IPR036375">
    <property type="entry name" value="Hemopexin-like_dom_sf"/>
</dbReference>
<dbReference type="Pfam" id="PF01676">
    <property type="entry name" value="Metalloenzyme"/>
    <property type="match status" value="1"/>
</dbReference>
<proteinExistence type="predicted"/>
<evidence type="ECO:0000313" key="2">
    <source>
        <dbReference type="EMBL" id="TKB56864.1"/>
    </source>
</evidence>
<dbReference type="InterPro" id="IPR018487">
    <property type="entry name" value="Hemopexin-like_repeat"/>
</dbReference>
<dbReference type="SUPFAM" id="SSF50923">
    <property type="entry name" value="Hemopexin-like domain"/>
    <property type="match status" value="1"/>
</dbReference>
<dbReference type="Pfam" id="PF00045">
    <property type="entry name" value="Hemopexin"/>
    <property type="match status" value="1"/>
</dbReference>
<dbReference type="InterPro" id="IPR017850">
    <property type="entry name" value="Alkaline_phosphatase_core_sf"/>
</dbReference>
<organism evidence="2 3">
    <name type="scientific">Ferrimonas aestuarii</name>
    <dbReference type="NCBI Taxonomy" id="2569539"/>
    <lineage>
        <taxon>Bacteria</taxon>
        <taxon>Pseudomonadati</taxon>
        <taxon>Pseudomonadota</taxon>
        <taxon>Gammaproteobacteria</taxon>
        <taxon>Alteromonadales</taxon>
        <taxon>Ferrimonadaceae</taxon>
        <taxon>Ferrimonas</taxon>
    </lineage>
</organism>
<dbReference type="SMART" id="SM00120">
    <property type="entry name" value="HX"/>
    <property type="match status" value="4"/>
</dbReference>
<protein>
    <recommendedName>
        <fullName evidence="1">Metalloenzyme domain-containing protein</fullName>
    </recommendedName>
</protein>
<dbReference type="Gene3D" id="2.110.10.10">
    <property type="entry name" value="Hemopexin-like domain"/>
    <property type="match status" value="2"/>
</dbReference>
<keyword evidence="3" id="KW-1185">Reference proteome</keyword>
<dbReference type="PROSITE" id="PS51642">
    <property type="entry name" value="HEMOPEXIN_2"/>
    <property type="match status" value="1"/>
</dbReference>
<dbReference type="GO" id="GO:0016787">
    <property type="term" value="F:hydrolase activity"/>
    <property type="evidence" value="ECO:0007669"/>
    <property type="project" value="UniProtKB-ARBA"/>
</dbReference>
<dbReference type="AlphaFoldDB" id="A0A4V5NWF5"/>
<evidence type="ECO:0000259" key="1">
    <source>
        <dbReference type="Pfam" id="PF01676"/>
    </source>
</evidence>
<sequence length="570" mass="63098">MLVSPLGLAANKVMLVGIDGVQLEKMQALNLPNFQRLHVSKAYTGGVLGQLNQQSTVSGPGWSTILSGVWSNKHQIIDNSCKAANPAYPSVFKRVQEGMPQAKIASIVNWSEPNRCYFKADLNGGILTRSGLSDDAVTDNAVALIEQQYDLVFVHLDEPDGAGHSSGFGSNYNGALARSDERLGRILDAAEAQTEDNWLVLVTTDHGRQPITGYHHGGQSLSEKTIFIASNQPLNQEFSQPLPTPSNASLDGLYGYPSQASIVPTALRHLGVDLLPSWQLDGTPLLGEMGTRKLLASSDGRIHWSSADITPIDIYRDNQLVASVAGDARTWLDSEFRPGVNHYVLLQNDTPNAISVNRLVIDAALDWRPTRAQYFRSDDQYVAYAKATDRAFSGYPKPVNNQNWKGLESVASLITAAFKKNDGTSYFFLNDGRYINYNNILDKVRDGYPLPINEQTWPGLGAYATEISASLKWNGDKVYFFLNDGRYLRFDLSRDEVDPGYPKPVNNDSWPGMAGLGTKIVAAHKWDNHRAYFFLDDNTYVRYNITEDRSEPDYPAVINQQSWPGLMKVN</sequence>